<reference evidence="2 3" key="1">
    <citation type="submission" date="2016-10" db="EMBL/GenBank/DDBJ databases">
        <title>Draft genome sequence of Coniochaeta ligniaria NRRL30616, a lignocellulolytic fungus for bioabatement of inhibitors in plant biomass hydrolysates.</title>
        <authorList>
            <consortium name="DOE Joint Genome Institute"/>
            <person name="Jimenez D.J."/>
            <person name="Hector R.E."/>
            <person name="Riley R."/>
            <person name="Sun H."/>
            <person name="Grigoriev I.V."/>
            <person name="Van Elsas J.D."/>
            <person name="Nichols N.N."/>
        </authorList>
    </citation>
    <scope>NUCLEOTIDE SEQUENCE [LARGE SCALE GENOMIC DNA]</scope>
    <source>
        <strain evidence="2 3">NRRL 30616</strain>
    </source>
</reference>
<evidence type="ECO:0000256" key="1">
    <source>
        <dbReference type="SAM" id="SignalP"/>
    </source>
</evidence>
<dbReference type="EMBL" id="KV875094">
    <property type="protein sequence ID" value="OIW33680.1"/>
    <property type="molecule type" value="Genomic_DNA"/>
</dbReference>
<evidence type="ECO:0008006" key="4">
    <source>
        <dbReference type="Google" id="ProtNLM"/>
    </source>
</evidence>
<name>A0A1J7JUG2_9PEZI</name>
<keyword evidence="1" id="KW-0732">Signal</keyword>
<feature type="signal peptide" evidence="1">
    <location>
        <begin position="1"/>
        <end position="29"/>
    </location>
</feature>
<feature type="chain" id="PRO_5012724169" description="Secreted protein" evidence="1">
    <location>
        <begin position="30"/>
        <end position="79"/>
    </location>
</feature>
<organism evidence="2 3">
    <name type="scientific">Coniochaeta ligniaria NRRL 30616</name>
    <dbReference type="NCBI Taxonomy" id="1408157"/>
    <lineage>
        <taxon>Eukaryota</taxon>
        <taxon>Fungi</taxon>
        <taxon>Dikarya</taxon>
        <taxon>Ascomycota</taxon>
        <taxon>Pezizomycotina</taxon>
        <taxon>Sordariomycetes</taxon>
        <taxon>Sordariomycetidae</taxon>
        <taxon>Coniochaetales</taxon>
        <taxon>Coniochaetaceae</taxon>
        <taxon>Coniochaeta</taxon>
    </lineage>
</organism>
<dbReference type="Proteomes" id="UP000182658">
    <property type="component" value="Unassembled WGS sequence"/>
</dbReference>
<dbReference type="InParanoid" id="A0A1J7JUG2"/>
<sequence>MVLGPGRPCCSLLGLLPFVSLLIEHRVDTCMHPSVTHQMSVSEVSLVDGYRNLQEQQAAVRCVVSDCALVEAPFGLPCS</sequence>
<gene>
    <name evidence="2" type="ORF">CONLIGDRAFT_628595</name>
</gene>
<dbReference type="AlphaFoldDB" id="A0A1J7JUG2"/>
<accession>A0A1J7JUG2</accession>
<evidence type="ECO:0000313" key="2">
    <source>
        <dbReference type="EMBL" id="OIW33680.1"/>
    </source>
</evidence>
<proteinExistence type="predicted"/>
<evidence type="ECO:0000313" key="3">
    <source>
        <dbReference type="Proteomes" id="UP000182658"/>
    </source>
</evidence>
<keyword evidence="3" id="KW-1185">Reference proteome</keyword>
<protein>
    <recommendedName>
        <fullName evidence="4">Secreted protein</fullName>
    </recommendedName>
</protein>